<evidence type="ECO:0000256" key="5">
    <source>
        <dbReference type="ARBA" id="ARBA00023163"/>
    </source>
</evidence>
<dbReference type="Pfam" id="PF00106">
    <property type="entry name" value="adh_short"/>
    <property type="match status" value="1"/>
</dbReference>
<evidence type="ECO:0000313" key="8">
    <source>
        <dbReference type="EMBL" id="KAK4069708.1"/>
    </source>
</evidence>
<proteinExistence type="predicted"/>
<dbReference type="CDD" id="cd00067">
    <property type="entry name" value="GAL4"/>
    <property type="match status" value="1"/>
</dbReference>
<keyword evidence="6" id="KW-0539">Nucleus</keyword>
<dbReference type="Pfam" id="PF00172">
    <property type="entry name" value="Zn_clus"/>
    <property type="match status" value="1"/>
</dbReference>
<keyword evidence="9" id="KW-1185">Reference proteome</keyword>
<evidence type="ECO:0000256" key="2">
    <source>
        <dbReference type="ARBA" id="ARBA00022833"/>
    </source>
</evidence>
<dbReference type="PROSITE" id="PS50048">
    <property type="entry name" value="ZN2_CY6_FUNGAL_2"/>
    <property type="match status" value="1"/>
</dbReference>
<dbReference type="PANTHER" id="PTHR36206:SF16">
    <property type="entry name" value="TRANSCRIPTION FACTOR DOMAIN-CONTAINING PROTEIN-RELATED"/>
    <property type="match status" value="1"/>
</dbReference>
<dbReference type="PANTHER" id="PTHR36206">
    <property type="entry name" value="ASPERCRYPTIN BIOSYNTHESIS CLUSTER-SPECIFIC TRANSCRIPTION REGULATOR ATNN-RELATED"/>
    <property type="match status" value="1"/>
</dbReference>
<evidence type="ECO:0000313" key="9">
    <source>
        <dbReference type="Proteomes" id="UP001273209"/>
    </source>
</evidence>
<dbReference type="GO" id="GO:0003677">
    <property type="term" value="F:DNA binding"/>
    <property type="evidence" value="ECO:0007669"/>
    <property type="project" value="UniProtKB-KW"/>
</dbReference>
<sequence>MPHSKFSPESIPDLAGRVYIVTGGNAGIGKETVIGLAARGAKVYMGARSKDKAMAAIHEIQEQLPSANILFLDLDLSNFQSVIAAAKKIREDEPALHGLINNAGIMGVPYSLTVDGYEAQWQTNYLSHWLLTHHLMPLLQSTAQSKPEGTVRLVNLTSDGHARFTPPSGIRFEDTGLEKENSMMRYGQSKLANVLHTVQLNKRYGPVSAESGDAAIWFSAVHPGHINTDLNKQATGTAPAPILRIATPIMSCLGILDKQEKGAWSSLFAIASSDFKKSDSGAYVVPYAKIGTPSEQARDAKLAEKLWQWTESELGGKEKLDNMPQDAPIRKGRRRVKTGCQTCKKRRVKCDEGRPACYRCVSTGRVCDGYGIWGGGGNACGSSVKVPFVSSSSLVRRNQMQPLRNIVVMSQTRAIAGKPASLGFEYFRRYTTTKLPGLFESGFWDCLVLQASEQEPAVLHAVTALGAAHKNEERISLTEYNEAIRHLRRSLHRSDKEALRVCLITCMLFVCIELLRGGFKAGHAHLTNGLRILREIQQREGVASDGDIILRSQAVSVEDTLVEVFSRLNVQVALFGQVSSYLLFVGDSAESPRTYDIPQTFSSLLEARKYMDALINGSHILGEQASQLILGGQFIPERLYEDQGRLEAALMRWLRALDFSHEKLTSRADFRTKFAIPMLLLYHTMTRIMAATALRGTDEMIYDRYLPDFSLLIKQSADLWDLMRTAMKKSFGLRGTSRPDINFTIDMGFIPPLYYALAKCRQPNLRRMILELLKEVPHREGAWDGFTVINMGDLLIEIEEEGMYEGIEIKPSCYLPDPSVAEILPTIPASQRFNNVNVALPDFESGKATLFGRRYRGNNQWESKIVQFDSAFRKLNPIAWDCIQNSCVGMY</sequence>
<organism evidence="8 9">
    <name type="scientific">Trichoderma aggressivum f. europaeum</name>
    <dbReference type="NCBI Taxonomy" id="173218"/>
    <lineage>
        <taxon>Eukaryota</taxon>
        <taxon>Fungi</taxon>
        <taxon>Dikarya</taxon>
        <taxon>Ascomycota</taxon>
        <taxon>Pezizomycotina</taxon>
        <taxon>Sordariomycetes</taxon>
        <taxon>Hypocreomycetidae</taxon>
        <taxon>Hypocreales</taxon>
        <taxon>Hypocreaceae</taxon>
        <taxon>Trichoderma</taxon>
    </lineage>
</organism>
<dbReference type="EMBL" id="JAWRVG010000028">
    <property type="protein sequence ID" value="KAK4069708.1"/>
    <property type="molecule type" value="Genomic_DNA"/>
</dbReference>
<dbReference type="SUPFAM" id="SSF51735">
    <property type="entry name" value="NAD(P)-binding Rossmann-fold domains"/>
    <property type="match status" value="1"/>
</dbReference>
<evidence type="ECO:0000256" key="1">
    <source>
        <dbReference type="ARBA" id="ARBA00022723"/>
    </source>
</evidence>
<dbReference type="PRINTS" id="PR00081">
    <property type="entry name" value="GDHRDH"/>
</dbReference>
<comment type="caution">
    <text evidence="8">The sequence shown here is derived from an EMBL/GenBank/DDBJ whole genome shotgun (WGS) entry which is preliminary data.</text>
</comment>
<dbReference type="InterPro" id="IPR036864">
    <property type="entry name" value="Zn2-C6_fun-type_DNA-bd_sf"/>
</dbReference>
<keyword evidence="4" id="KW-0238">DNA-binding</keyword>
<reference evidence="8" key="1">
    <citation type="submission" date="2023-11" db="EMBL/GenBank/DDBJ databases">
        <title>The genome sequences of three competitors of mushroom-forming fungi.</title>
        <authorList>
            <person name="Beijen E."/>
            <person name="Ohm R.A."/>
        </authorList>
    </citation>
    <scope>NUCLEOTIDE SEQUENCE</scope>
    <source>
        <strain evidence="8">CBS 100526</strain>
    </source>
</reference>
<dbReference type="RefSeq" id="XP_062754166.1">
    <property type="nucleotide sequence ID" value="XM_062901507.1"/>
</dbReference>
<keyword evidence="5" id="KW-0804">Transcription</keyword>
<dbReference type="InterPro" id="IPR001138">
    <property type="entry name" value="Zn2Cys6_DnaBD"/>
</dbReference>
<dbReference type="InterPro" id="IPR002347">
    <property type="entry name" value="SDR_fam"/>
</dbReference>
<dbReference type="GO" id="GO:0008270">
    <property type="term" value="F:zinc ion binding"/>
    <property type="evidence" value="ECO:0007669"/>
    <property type="project" value="InterPro"/>
</dbReference>
<dbReference type="Gene3D" id="4.10.240.10">
    <property type="entry name" value="Zn(2)-C6 fungal-type DNA-binding domain"/>
    <property type="match status" value="1"/>
</dbReference>
<keyword evidence="2" id="KW-0862">Zinc</keyword>
<dbReference type="GeneID" id="87921411"/>
<accession>A0AAE1ICF4</accession>
<evidence type="ECO:0000256" key="3">
    <source>
        <dbReference type="ARBA" id="ARBA00023015"/>
    </source>
</evidence>
<gene>
    <name evidence="8" type="ORF">Triagg1_6838</name>
</gene>
<dbReference type="GO" id="GO:0000981">
    <property type="term" value="F:DNA-binding transcription factor activity, RNA polymerase II-specific"/>
    <property type="evidence" value="ECO:0007669"/>
    <property type="project" value="InterPro"/>
</dbReference>
<protein>
    <submittedName>
        <fullName evidence="8">Transcriptional regulator family: Fungal Specific TF</fullName>
    </submittedName>
</protein>
<evidence type="ECO:0000256" key="4">
    <source>
        <dbReference type="ARBA" id="ARBA00023125"/>
    </source>
</evidence>
<evidence type="ECO:0000256" key="6">
    <source>
        <dbReference type="ARBA" id="ARBA00023242"/>
    </source>
</evidence>
<dbReference type="Pfam" id="PF11951">
    <property type="entry name" value="Fungal_trans_2"/>
    <property type="match status" value="1"/>
</dbReference>
<dbReference type="AlphaFoldDB" id="A0AAE1ICF4"/>
<dbReference type="SUPFAM" id="SSF57701">
    <property type="entry name" value="Zn2/Cys6 DNA-binding domain"/>
    <property type="match status" value="1"/>
</dbReference>
<keyword evidence="1" id="KW-0479">Metal-binding</keyword>
<dbReference type="Gene3D" id="3.40.50.720">
    <property type="entry name" value="NAD(P)-binding Rossmann-like Domain"/>
    <property type="match status" value="1"/>
</dbReference>
<name>A0AAE1ICF4_9HYPO</name>
<keyword evidence="3" id="KW-0805">Transcription regulation</keyword>
<dbReference type="SMART" id="SM00066">
    <property type="entry name" value="GAL4"/>
    <property type="match status" value="1"/>
</dbReference>
<dbReference type="InterPro" id="IPR021858">
    <property type="entry name" value="Fun_TF"/>
</dbReference>
<dbReference type="InterPro" id="IPR052360">
    <property type="entry name" value="Transcr_Regulatory_Proteins"/>
</dbReference>
<dbReference type="PROSITE" id="PS00463">
    <property type="entry name" value="ZN2_CY6_FUNGAL_1"/>
    <property type="match status" value="1"/>
</dbReference>
<evidence type="ECO:0000259" key="7">
    <source>
        <dbReference type="PROSITE" id="PS50048"/>
    </source>
</evidence>
<dbReference type="InterPro" id="IPR036291">
    <property type="entry name" value="NAD(P)-bd_dom_sf"/>
</dbReference>
<feature type="domain" description="Zn(2)-C6 fungal-type" evidence="7">
    <location>
        <begin position="339"/>
        <end position="367"/>
    </location>
</feature>
<dbReference type="Proteomes" id="UP001273209">
    <property type="component" value="Unassembled WGS sequence"/>
</dbReference>